<accession>A0A5P8WCJ1</accession>
<protein>
    <submittedName>
        <fullName evidence="1">Uncharacterized protein</fullName>
    </submittedName>
</protein>
<dbReference type="AlphaFoldDB" id="A0A5P8WCJ1"/>
<organism evidence="1 2">
    <name type="scientific">Nostoc sphaeroides CCNUC1</name>
    <dbReference type="NCBI Taxonomy" id="2653204"/>
    <lineage>
        <taxon>Bacteria</taxon>
        <taxon>Bacillati</taxon>
        <taxon>Cyanobacteriota</taxon>
        <taxon>Cyanophyceae</taxon>
        <taxon>Nostocales</taxon>
        <taxon>Nostocaceae</taxon>
        <taxon>Nostoc</taxon>
    </lineage>
</organism>
<proteinExistence type="predicted"/>
<dbReference type="KEGG" id="nsh:GXM_07785"/>
<reference evidence="1 2" key="1">
    <citation type="submission" date="2019-10" db="EMBL/GenBank/DDBJ databases">
        <title>Genomic and transcriptomic insights into the perfect genentic adaptation of a filamentous nitrogen-fixing cyanobacterium to rice fields.</title>
        <authorList>
            <person name="Chen Z."/>
        </authorList>
    </citation>
    <scope>NUCLEOTIDE SEQUENCE [LARGE SCALE GENOMIC DNA]</scope>
    <source>
        <strain evidence="1">CCNUC1</strain>
    </source>
</reference>
<dbReference type="Proteomes" id="UP000326678">
    <property type="component" value="Chromosome Gxm2"/>
</dbReference>
<evidence type="ECO:0000313" key="2">
    <source>
        <dbReference type="Proteomes" id="UP000326678"/>
    </source>
</evidence>
<evidence type="ECO:0000313" key="1">
    <source>
        <dbReference type="EMBL" id="QFS50291.1"/>
    </source>
</evidence>
<sequence length="38" mass="4266">MSDRTSRSAFAFLVKIETAIALRTLQDQAIALQDQLSR</sequence>
<gene>
    <name evidence="1" type="ORF">GXM_07785</name>
</gene>
<keyword evidence="2" id="KW-1185">Reference proteome</keyword>
<dbReference type="EMBL" id="CP045227">
    <property type="protein sequence ID" value="QFS50291.1"/>
    <property type="molecule type" value="Genomic_DNA"/>
</dbReference>
<name>A0A5P8WCJ1_9NOSO</name>